<dbReference type="PANTHER" id="PTHR33050">
    <property type="entry name" value="REVERSE TRANSCRIPTASE DOMAIN-CONTAINING PROTEIN"/>
    <property type="match status" value="1"/>
</dbReference>
<proteinExistence type="predicted"/>
<dbReference type="Proteomes" id="UP001159405">
    <property type="component" value="Unassembled WGS sequence"/>
</dbReference>
<comment type="caution">
    <text evidence="1">The sequence shown here is derived from an EMBL/GenBank/DDBJ whole genome shotgun (WGS) entry which is preliminary data.</text>
</comment>
<protein>
    <submittedName>
        <fullName evidence="1">Uncharacterized protein</fullName>
    </submittedName>
</protein>
<dbReference type="EMBL" id="CALNXK010000007">
    <property type="protein sequence ID" value="CAH3039679.1"/>
    <property type="molecule type" value="Genomic_DNA"/>
</dbReference>
<keyword evidence="2" id="KW-1185">Reference proteome</keyword>
<organism evidence="1 2">
    <name type="scientific">Porites lobata</name>
    <dbReference type="NCBI Taxonomy" id="104759"/>
    <lineage>
        <taxon>Eukaryota</taxon>
        <taxon>Metazoa</taxon>
        <taxon>Cnidaria</taxon>
        <taxon>Anthozoa</taxon>
        <taxon>Hexacorallia</taxon>
        <taxon>Scleractinia</taxon>
        <taxon>Fungiina</taxon>
        <taxon>Poritidae</taxon>
        <taxon>Porites</taxon>
    </lineage>
</organism>
<dbReference type="SUPFAM" id="SSF56672">
    <property type="entry name" value="DNA/RNA polymerases"/>
    <property type="match status" value="1"/>
</dbReference>
<dbReference type="InterPro" id="IPR043502">
    <property type="entry name" value="DNA/RNA_pol_sf"/>
</dbReference>
<dbReference type="InterPro" id="IPR052055">
    <property type="entry name" value="Hepadnavirus_pol/RT"/>
</dbReference>
<name>A0ABN8N041_9CNID</name>
<dbReference type="PANTHER" id="PTHR33050:SF7">
    <property type="entry name" value="RIBONUCLEASE H"/>
    <property type="match status" value="1"/>
</dbReference>
<reference evidence="1 2" key="1">
    <citation type="submission" date="2022-05" db="EMBL/GenBank/DDBJ databases">
        <authorList>
            <consortium name="Genoscope - CEA"/>
            <person name="William W."/>
        </authorList>
    </citation>
    <scope>NUCLEOTIDE SEQUENCE [LARGE SCALE GENOMIC DNA]</scope>
</reference>
<evidence type="ECO:0000313" key="1">
    <source>
        <dbReference type="EMBL" id="CAH3039679.1"/>
    </source>
</evidence>
<sequence>MGYAIPFITFPQNAFFDNNHSALTHADFVLKAIQELILSGSVVQVSSPPHVVNPLSVSIQSYGKKRLILDLRHVNKHIWKEKFKFEDIRNACVVRVLVRYWRSHAVRITVYLDDGLGSARDFARCEAASLFVKTSLQLSGFLPNDSKSIWQPTSCLVWLGYCIDLAVHTIFIPSVRILSVVQVIDSIRSQYPSSTARKLAQFVGKVISMGFVFGNITRIMTRYSHLDILRSPTWDEKISLSGSTLKELCFWKENIPSLNSRRLLSTHSSIIPVCVIPMRVLQAAPVIC</sequence>
<gene>
    <name evidence="1" type="ORF">PLOB_00042844</name>
</gene>
<evidence type="ECO:0000313" key="2">
    <source>
        <dbReference type="Proteomes" id="UP001159405"/>
    </source>
</evidence>
<accession>A0ABN8N041</accession>